<dbReference type="AlphaFoldDB" id="A0A6D2J2D4"/>
<dbReference type="OrthoDB" id="687122at2759"/>
<evidence type="ECO:0000259" key="2">
    <source>
        <dbReference type="Pfam" id="PF08268"/>
    </source>
</evidence>
<accession>A0A6D2J2D4</accession>
<dbReference type="PANTHER" id="PTHR31111">
    <property type="entry name" value="BNAA05G37150D PROTEIN-RELATED"/>
    <property type="match status" value="1"/>
</dbReference>
<dbReference type="InterPro" id="IPR036047">
    <property type="entry name" value="F-box-like_dom_sf"/>
</dbReference>
<dbReference type="Proteomes" id="UP000467841">
    <property type="component" value="Unassembled WGS sequence"/>
</dbReference>
<gene>
    <name evidence="3" type="ORF">MERR_LOCUS22282</name>
</gene>
<name>A0A6D2J2D4_9BRAS</name>
<dbReference type="NCBIfam" id="TIGR01640">
    <property type="entry name" value="F_box_assoc_1"/>
    <property type="match status" value="1"/>
</dbReference>
<feature type="domain" description="F-box associated beta-propeller type 3" evidence="2">
    <location>
        <begin position="143"/>
        <end position="409"/>
    </location>
</feature>
<evidence type="ECO:0000313" key="3">
    <source>
        <dbReference type="EMBL" id="CAA7035047.1"/>
    </source>
</evidence>
<dbReference type="InterPro" id="IPR013187">
    <property type="entry name" value="F-box-assoc_dom_typ3"/>
</dbReference>
<dbReference type="SUPFAM" id="SSF81383">
    <property type="entry name" value="F-box domain"/>
    <property type="match status" value="1"/>
</dbReference>
<dbReference type="Pfam" id="PF08268">
    <property type="entry name" value="FBA_3"/>
    <property type="match status" value="1"/>
</dbReference>
<dbReference type="InterPro" id="IPR001810">
    <property type="entry name" value="F-box_dom"/>
</dbReference>
<proteinExistence type="predicted"/>
<comment type="caution">
    <text evidence="3">The sequence shown here is derived from an EMBL/GenBank/DDBJ whole genome shotgun (WGS) entry which is preliminary data.</text>
</comment>
<feature type="domain" description="F-box" evidence="1">
    <location>
        <begin position="48"/>
        <end position="79"/>
    </location>
</feature>
<keyword evidence="4" id="KW-1185">Reference proteome</keyword>
<dbReference type="Pfam" id="PF00646">
    <property type="entry name" value="F-box"/>
    <property type="match status" value="1"/>
</dbReference>
<reference evidence="3" key="1">
    <citation type="submission" date="2020-01" db="EMBL/GenBank/DDBJ databases">
        <authorList>
            <person name="Mishra B."/>
        </authorList>
    </citation>
    <scope>NUCLEOTIDE SEQUENCE [LARGE SCALE GENOMIC DNA]</scope>
</reference>
<dbReference type="PANTHER" id="PTHR31111:SF37">
    <property type="entry name" value="F-BOX ONLY PROTEIN 8"/>
    <property type="match status" value="1"/>
</dbReference>
<dbReference type="InterPro" id="IPR017451">
    <property type="entry name" value="F-box-assoc_interact_dom"/>
</dbReference>
<evidence type="ECO:0000313" key="4">
    <source>
        <dbReference type="Proteomes" id="UP000467841"/>
    </source>
</evidence>
<dbReference type="EMBL" id="CACVBM020001151">
    <property type="protein sequence ID" value="CAA7035047.1"/>
    <property type="molecule type" value="Genomic_DNA"/>
</dbReference>
<evidence type="ECO:0000259" key="1">
    <source>
        <dbReference type="Pfam" id="PF00646"/>
    </source>
</evidence>
<sequence>MGLSRALVSSLRWKKRSWKAMIRGRRKRRRGGDDWIAPEIPWEIEIEIEILLRLPAKSLMRFKCVSKLWSCLIHSRYFCNRYLTVASPPQPPNLYMSLVDQLEPARVIVGTRESVLLSLSSSSSTDGAEYLSPDLILAQLGGLHMVVIRGLIFYSVPTEPCSIYNPTTGQFITLAAINPKISAPKGFSKHYSFGYDPVLDQYKVVCTFLIASKKRKRITSSEHWVYTVEAGGSWKRIEFNGPAHCPARPGLCINGVIYYLASTCMSRDIVVSFDVRSEEFNMTQAPDDALPAYGKPVGVGFIEYGGKPAILDHTNLVPMGLVELWVLEDGGKWSKKSLVLKPCQMHLVANNMSLLVHGTTINGEVILAPISFFSPYYILYYDLQNNDLRKVEIRGIPDHWFSKPDMNVLMYLTQLDESESIIHLEI</sequence>
<organism evidence="3 4">
    <name type="scientific">Microthlaspi erraticum</name>
    <dbReference type="NCBI Taxonomy" id="1685480"/>
    <lineage>
        <taxon>Eukaryota</taxon>
        <taxon>Viridiplantae</taxon>
        <taxon>Streptophyta</taxon>
        <taxon>Embryophyta</taxon>
        <taxon>Tracheophyta</taxon>
        <taxon>Spermatophyta</taxon>
        <taxon>Magnoliopsida</taxon>
        <taxon>eudicotyledons</taxon>
        <taxon>Gunneridae</taxon>
        <taxon>Pentapetalae</taxon>
        <taxon>rosids</taxon>
        <taxon>malvids</taxon>
        <taxon>Brassicales</taxon>
        <taxon>Brassicaceae</taxon>
        <taxon>Coluteocarpeae</taxon>
        <taxon>Microthlaspi</taxon>
    </lineage>
</organism>
<protein>
    <submittedName>
        <fullName evidence="3">Uncharacterized protein</fullName>
    </submittedName>
</protein>